<dbReference type="RefSeq" id="WP_142881161.1">
    <property type="nucleotide sequence ID" value="NZ_VJMG01000010.1"/>
</dbReference>
<keyword evidence="2" id="KW-1134">Transmembrane beta strand</keyword>
<evidence type="ECO:0000256" key="1">
    <source>
        <dbReference type="ARBA" id="ARBA00007613"/>
    </source>
</evidence>
<dbReference type="PANTHER" id="PTHR30203">
    <property type="entry name" value="OUTER MEMBRANE CATION EFFLUX PROTEIN"/>
    <property type="match status" value="1"/>
</dbReference>
<feature type="transmembrane region" description="Helical" evidence="3">
    <location>
        <begin position="20"/>
        <end position="40"/>
    </location>
</feature>
<proteinExistence type="inferred from homology"/>
<dbReference type="Proteomes" id="UP000316801">
    <property type="component" value="Unassembled WGS sequence"/>
</dbReference>
<dbReference type="InterPro" id="IPR003423">
    <property type="entry name" value="OMP_efflux"/>
</dbReference>
<accession>A0A549TFD2</accession>
<evidence type="ECO:0000313" key="4">
    <source>
        <dbReference type="EMBL" id="TRL41220.1"/>
    </source>
</evidence>
<comment type="similarity">
    <text evidence="1 2">Belongs to the outer membrane factor (OMF) (TC 1.B.17) family.</text>
</comment>
<dbReference type="NCBIfam" id="TIGR01845">
    <property type="entry name" value="outer_NodT"/>
    <property type="match status" value="1"/>
</dbReference>
<keyword evidence="2 3" id="KW-0812">Transmembrane</keyword>
<comment type="caution">
    <text evidence="4">The sequence shown here is derived from an EMBL/GenBank/DDBJ whole genome shotgun (WGS) entry which is preliminary data.</text>
</comment>
<sequence length="496" mass="53171">MTLIDAELRPSDRHPVRRSLLVVVLMATSMLGGCVVGPDYKMPDLPILKNWPAAAGKQALKPTQLAGWWKGLDDPLLNELVEEAVRGNLDVATAKANLRLARATTRSAEGALLPSLSQSDSATRTRNASGDVSYSTQYKAGFDASWEIDLFGGNRRSVEAARASEQAEEETLRQTLVTLVGDVASYYVEAREYQALIDLAERSAKSQLQVLALTRRQFEAGEATGMDVAKAAATAASTQADIPSYRISYAQAVHRLGILLGRTPDAVEARLTKPAPIPVPRRAMPSTIPAGILLNRPDVRAAERDLAAYTAKIGVAEAARYPSISLSGAVTTSAASVSDLARKSTIGWTLGPSVSIPLFQGGQLKAAVDEAKATRDKYFVAYQSAVMTAMEDTENAVIGLTQSRLRQDKLRQSVAGYRQAAELSRTLFQSGASGFLDVLDAETSLYSSQENYIQSTANTATYFISLNKALGGGWSGTIDADQPLVVDRNEGPHPQP</sequence>
<dbReference type="Gene3D" id="1.20.1600.10">
    <property type="entry name" value="Outer membrane efflux proteins (OEP)"/>
    <property type="match status" value="1"/>
</dbReference>
<evidence type="ECO:0000256" key="3">
    <source>
        <dbReference type="SAM" id="Phobius"/>
    </source>
</evidence>
<evidence type="ECO:0000313" key="5">
    <source>
        <dbReference type="Proteomes" id="UP000316801"/>
    </source>
</evidence>
<dbReference type="GO" id="GO:0015562">
    <property type="term" value="F:efflux transmembrane transporter activity"/>
    <property type="evidence" value="ECO:0007669"/>
    <property type="project" value="InterPro"/>
</dbReference>
<comment type="subcellular location">
    <subcellularLocation>
        <location evidence="2">Cell membrane</location>
        <topology evidence="2">Lipid-anchor</topology>
    </subcellularLocation>
</comment>
<dbReference type="GO" id="GO:0005886">
    <property type="term" value="C:plasma membrane"/>
    <property type="evidence" value="ECO:0007669"/>
    <property type="project" value="UniProtKB-SubCell"/>
</dbReference>
<dbReference type="EMBL" id="VJMG01000010">
    <property type="protein sequence ID" value="TRL41220.1"/>
    <property type="molecule type" value="Genomic_DNA"/>
</dbReference>
<keyword evidence="2" id="KW-0449">Lipoprotein</keyword>
<keyword evidence="5" id="KW-1185">Reference proteome</keyword>
<evidence type="ECO:0000256" key="2">
    <source>
        <dbReference type="RuleBase" id="RU362097"/>
    </source>
</evidence>
<keyword evidence="3" id="KW-1133">Transmembrane helix</keyword>
<gene>
    <name evidence="4" type="ORF">FNA46_04610</name>
</gene>
<dbReference type="PANTHER" id="PTHR30203:SF25">
    <property type="entry name" value="OUTER MEMBRANE PROTEIN-RELATED"/>
    <property type="match status" value="1"/>
</dbReference>
<name>A0A549TFD2_9HYPH</name>
<keyword evidence="2 3" id="KW-0472">Membrane</keyword>
<reference evidence="4 5" key="1">
    <citation type="submission" date="2019-07" db="EMBL/GenBank/DDBJ databases">
        <title>Ln-dependent methylotrophs.</title>
        <authorList>
            <person name="Tani A."/>
        </authorList>
    </citation>
    <scope>NUCLEOTIDE SEQUENCE [LARGE SCALE GENOMIC DNA]</scope>
    <source>
        <strain evidence="4 5">SM12</strain>
    </source>
</reference>
<keyword evidence="2" id="KW-0564">Palmitate</keyword>
<dbReference type="AlphaFoldDB" id="A0A549TFD2"/>
<protein>
    <submittedName>
        <fullName evidence="4">Efflux transporter outer membrane subunit</fullName>
    </submittedName>
</protein>
<dbReference type="Pfam" id="PF02321">
    <property type="entry name" value="OEP"/>
    <property type="match status" value="2"/>
</dbReference>
<dbReference type="InterPro" id="IPR010131">
    <property type="entry name" value="MdtP/NodT-like"/>
</dbReference>
<dbReference type="Gene3D" id="2.20.200.10">
    <property type="entry name" value="Outer membrane efflux proteins (OEP)"/>
    <property type="match status" value="1"/>
</dbReference>
<dbReference type="SUPFAM" id="SSF56954">
    <property type="entry name" value="Outer membrane efflux proteins (OEP)"/>
    <property type="match status" value="1"/>
</dbReference>
<organism evidence="4 5">
    <name type="scientific">Rhizobium straminoryzae</name>
    <dbReference type="NCBI Taxonomy" id="1387186"/>
    <lineage>
        <taxon>Bacteria</taxon>
        <taxon>Pseudomonadati</taxon>
        <taxon>Pseudomonadota</taxon>
        <taxon>Alphaproteobacteria</taxon>
        <taxon>Hyphomicrobiales</taxon>
        <taxon>Rhizobiaceae</taxon>
        <taxon>Rhizobium/Agrobacterium group</taxon>
        <taxon>Rhizobium</taxon>
    </lineage>
</organism>